<accession>A0A9P9ILC4</accession>
<evidence type="ECO:0000313" key="3">
    <source>
        <dbReference type="Proteomes" id="UP000700596"/>
    </source>
</evidence>
<name>A0A9P9ILC4_9PLEO</name>
<keyword evidence="3" id="KW-1185">Reference proteome</keyword>
<evidence type="ECO:0000313" key="2">
    <source>
        <dbReference type="EMBL" id="KAH7126588.1"/>
    </source>
</evidence>
<proteinExistence type="predicted"/>
<protein>
    <submittedName>
        <fullName evidence="2">Uncharacterized protein</fullName>
    </submittedName>
</protein>
<gene>
    <name evidence="2" type="ORF">B0J11DRAFT_613979</name>
</gene>
<dbReference type="AlphaFoldDB" id="A0A9P9ILC4"/>
<feature type="compositionally biased region" description="Basic and acidic residues" evidence="1">
    <location>
        <begin position="184"/>
        <end position="203"/>
    </location>
</feature>
<evidence type="ECO:0000256" key="1">
    <source>
        <dbReference type="SAM" id="MobiDB-lite"/>
    </source>
</evidence>
<comment type="caution">
    <text evidence="2">The sequence shown here is derived from an EMBL/GenBank/DDBJ whole genome shotgun (WGS) entry which is preliminary data.</text>
</comment>
<organism evidence="2 3">
    <name type="scientific">Dendryphion nanum</name>
    <dbReference type="NCBI Taxonomy" id="256645"/>
    <lineage>
        <taxon>Eukaryota</taxon>
        <taxon>Fungi</taxon>
        <taxon>Dikarya</taxon>
        <taxon>Ascomycota</taxon>
        <taxon>Pezizomycotina</taxon>
        <taxon>Dothideomycetes</taxon>
        <taxon>Pleosporomycetidae</taxon>
        <taxon>Pleosporales</taxon>
        <taxon>Torulaceae</taxon>
        <taxon>Dendryphion</taxon>
    </lineage>
</organism>
<sequence length="203" mass="23467">MDTGPKTFIENALEKPKAQVQSPLLKLPGEIRNRLYEICLQRPGRVDESDKRVFVQLDDYRNVKDDGEDEASVKYILPINRSLTQGLAVRKQCAEAFLKTFFTQNKIKVSTTIYILDSNIGVDDWDRESCDLTPILRECLLSPGLSLDFICMKSRRLEFDERVYKATTSLFDRDGPSKQNHQNRALESRHRLPNENSLQDERD</sequence>
<dbReference type="EMBL" id="JAGMWT010000006">
    <property type="protein sequence ID" value="KAH7126588.1"/>
    <property type="molecule type" value="Genomic_DNA"/>
</dbReference>
<feature type="region of interest" description="Disordered" evidence="1">
    <location>
        <begin position="170"/>
        <end position="203"/>
    </location>
</feature>
<reference evidence="2" key="1">
    <citation type="journal article" date="2021" name="Nat. Commun.">
        <title>Genetic determinants of endophytism in the Arabidopsis root mycobiome.</title>
        <authorList>
            <person name="Mesny F."/>
            <person name="Miyauchi S."/>
            <person name="Thiergart T."/>
            <person name="Pickel B."/>
            <person name="Atanasova L."/>
            <person name="Karlsson M."/>
            <person name="Huettel B."/>
            <person name="Barry K.W."/>
            <person name="Haridas S."/>
            <person name="Chen C."/>
            <person name="Bauer D."/>
            <person name="Andreopoulos W."/>
            <person name="Pangilinan J."/>
            <person name="LaButti K."/>
            <person name="Riley R."/>
            <person name="Lipzen A."/>
            <person name="Clum A."/>
            <person name="Drula E."/>
            <person name="Henrissat B."/>
            <person name="Kohler A."/>
            <person name="Grigoriev I.V."/>
            <person name="Martin F.M."/>
            <person name="Hacquard S."/>
        </authorList>
    </citation>
    <scope>NUCLEOTIDE SEQUENCE</scope>
    <source>
        <strain evidence="2">MPI-CAGE-CH-0243</strain>
    </source>
</reference>
<dbReference type="Proteomes" id="UP000700596">
    <property type="component" value="Unassembled WGS sequence"/>
</dbReference>
<dbReference type="OrthoDB" id="5413827at2759"/>